<evidence type="ECO:0000256" key="4">
    <source>
        <dbReference type="ARBA" id="ARBA00022553"/>
    </source>
</evidence>
<dbReference type="CDD" id="cd00082">
    <property type="entry name" value="HisKA"/>
    <property type="match status" value="1"/>
</dbReference>
<dbReference type="InterPro" id="IPR036890">
    <property type="entry name" value="HATPase_C_sf"/>
</dbReference>
<dbReference type="InterPro" id="IPR003660">
    <property type="entry name" value="HAMP_dom"/>
</dbReference>
<evidence type="ECO:0000256" key="1">
    <source>
        <dbReference type="ARBA" id="ARBA00000085"/>
    </source>
</evidence>
<dbReference type="SUPFAM" id="SSF158472">
    <property type="entry name" value="HAMP domain-like"/>
    <property type="match status" value="1"/>
</dbReference>
<dbReference type="Pfam" id="PF02518">
    <property type="entry name" value="HATPase_c"/>
    <property type="match status" value="1"/>
</dbReference>
<dbReference type="CDD" id="cd00075">
    <property type="entry name" value="HATPase"/>
    <property type="match status" value="1"/>
</dbReference>
<evidence type="ECO:0000256" key="11">
    <source>
        <dbReference type="SAM" id="Phobius"/>
    </source>
</evidence>
<reference evidence="14 15" key="1">
    <citation type="submission" date="2024-04" db="EMBL/GenBank/DDBJ databases">
        <title>A novel species isolated from cricket.</title>
        <authorList>
            <person name="Wang H.-C."/>
        </authorList>
    </citation>
    <scope>NUCLEOTIDE SEQUENCE [LARGE SCALE GENOMIC DNA]</scope>
    <source>
        <strain evidence="14 15">WL0021</strain>
    </source>
</reference>
<dbReference type="InterPro" id="IPR003594">
    <property type="entry name" value="HATPase_dom"/>
</dbReference>
<dbReference type="SMART" id="SM00387">
    <property type="entry name" value="HATPase_c"/>
    <property type="match status" value="1"/>
</dbReference>
<dbReference type="Pfam" id="PF00672">
    <property type="entry name" value="HAMP"/>
    <property type="match status" value="1"/>
</dbReference>
<dbReference type="InterPro" id="IPR004358">
    <property type="entry name" value="Sig_transdc_His_kin-like_C"/>
</dbReference>
<dbReference type="Gene3D" id="3.30.565.10">
    <property type="entry name" value="Histidine kinase-like ATPase, C-terminal domain"/>
    <property type="match status" value="1"/>
</dbReference>
<dbReference type="PRINTS" id="PR00344">
    <property type="entry name" value="BCTRLSENSOR"/>
</dbReference>
<keyword evidence="15" id="KW-1185">Reference proteome</keyword>
<evidence type="ECO:0000256" key="7">
    <source>
        <dbReference type="ARBA" id="ARBA00022777"/>
    </source>
</evidence>
<dbReference type="RefSeq" id="WP_346336451.1">
    <property type="nucleotide sequence ID" value="NZ_JBBYXI010000002.1"/>
</dbReference>
<dbReference type="SMART" id="SM00388">
    <property type="entry name" value="HisKA"/>
    <property type="match status" value="1"/>
</dbReference>
<dbReference type="EC" id="2.7.13.3" evidence="3"/>
<dbReference type="Gene3D" id="1.10.287.130">
    <property type="match status" value="1"/>
</dbReference>
<dbReference type="InterPro" id="IPR003661">
    <property type="entry name" value="HisK_dim/P_dom"/>
</dbReference>
<sequence length="471" mass="52253">MIALGKIARSTGFKLSLLYLIIFAFVASAAISYVFFNARRILDEQIYSAIDNEVQMLTRGFERFGPVGVAKAIERRKQQPGSFLYLMVDPFGRKMAGNIEEIEPRLLEKSGVSEESYKRVEDTDAVEHQAIIRVLVFDSGFRLLVGRDVEERARLDAAVKRASQLAFLVICLFSVAGGWFVMRRVLKRVSEMTETTKTLVSDNLDGRLKVTGSGDELDRLAVNLNDMLDRISELMSGLKEVSDNIAHDLKTPLTRLRNRADEALRTATSEDELREALEANINESDNLIRVFNALLMIARLEAGNAQADMTDFDASEIARDVAELYEPLVEDAGASLEINVADNLWIHGNRELLGQAVSNLMDNALKYGVDENGVMGALAITAMQDGEFIELIVSDKGQGIPEEDRERVSERFVRLEGSRTQPGFGLGLSLVSAVAQLHEGALVLGDNNPGLKAVLRLPLRKRVEEAEHREV</sequence>
<dbReference type="SMART" id="SM00304">
    <property type="entry name" value="HAMP"/>
    <property type="match status" value="1"/>
</dbReference>
<evidence type="ECO:0000256" key="6">
    <source>
        <dbReference type="ARBA" id="ARBA00022692"/>
    </source>
</evidence>
<keyword evidence="14" id="KW-0067">ATP-binding</keyword>
<keyword evidence="9" id="KW-0902">Two-component regulatory system</keyword>
<dbReference type="InterPro" id="IPR005467">
    <property type="entry name" value="His_kinase_dom"/>
</dbReference>
<evidence type="ECO:0000259" key="12">
    <source>
        <dbReference type="PROSITE" id="PS50109"/>
    </source>
</evidence>
<dbReference type="PROSITE" id="PS50109">
    <property type="entry name" value="HIS_KIN"/>
    <property type="match status" value="1"/>
</dbReference>
<dbReference type="Pfam" id="PF00512">
    <property type="entry name" value="HisKA"/>
    <property type="match status" value="1"/>
</dbReference>
<evidence type="ECO:0000256" key="5">
    <source>
        <dbReference type="ARBA" id="ARBA00022679"/>
    </source>
</evidence>
<dbReference type="GO" id="GO:0005524">
    <property type="term" value="F:ATP binding"/>
    <property type="evidence" value="ECO:0007669"/>
    <property type="project" value="UniProtKB-KW"/>
</dbReference>
<comment type="subcellular location">
    <subcellularLocation>
        <location evidence="2">Membrane</location>
    </subcellularLocation>
</comment>
<feature type="transmembrane region" description="Helical" evidence="11">
    <location>
        <begin position="162"/>
        <end position="182"/>
    </location>
</feature>
<evidence type="ECO:0000256" key="3">
    <source>
        <dbReference type="ARBA" id="ARBA00012438"/>
    </source>
</evidence>
<keyword evidence="14" id="KW-0547">Nucleotide-binding</keyword>
<dbReference type="PROSITE" id="PS50885">
    <property type="entry name" value="HAMP"/>
    <property type="match status" value="1"/>
</dbReference>
<evidence type="ECO:0000256" key="9">
    <source>
        <dbReference type="ARBA" id="ARBA00023012"/>
    </source>
</evidence>
<keyword evidence="8 11" id="KW-1133">Transmembrane helix</keyword>
<keyword evidence="5" id="KW-0808">Transferase</keyword>
<dbReference type="SUPFAM" id="SSF47384">
    <property type="entry name" value="Homodimeric domain of signal transducing histidine kinase"/>
    <property type="match status" value="1"/>
</dbReference>
<keyword evidence="4" id="KW-0597">Phosphoprotein</keyword>
<evidence type="ECO:0000313" key="15">
    <source>
        <dbReference type="Proteomes" id="UP001418637"/>
    </source>
</evidence>
<evidence type="ECO:0000256" key="2">
    <source>
        <dbReference type="ARBA" id="ARBA00004370"/>
    </source>
</evidence>
<evidence type="ECO:0000256" key="8">
    <source>
        <dbReference type="ARBA" id="ARBA00022989"/>
    </source>
</evidence>
<dbReference type="Proteomes" id="UP001418637">
    <property type="component" value="Unassembled WGS sequence"/>
</dbReference>
<gene>
    <name evidence="14" type="ORF">WJT86_05100</name>
</gene>
<comment type="catalytic activity">
    <reaction evidence="1">
        <text>ATP + protein L-histidine = ADP + protein N-phospho-L-histidine.</text>
        <dbReference type="EC" id="2.7.13.3"/>
    </reaction>
</comment>
<keyword evidence="7" id="KW-0418">Kinase</keyword>
<evidence type="ECO:0000256" key="10">
    <source>
        <dbReference type="ARBA" id="ARBA00023136"/>
    </source>
</evidence>
<dbReference type="Gene3D" id="6.10.340.10">
    <property type="match status" value="1"/>
</dbReference>
<dbReference type="CDD" id="cd06225">
    <property type="entry name" value="HAMP"/>
    <property type="match status" value="1"/>
</dbReference>
<organism evidence="14 15">
    <name type="scientific">Hohaiivirga grylli</name>
    <dbReference type="NCBI Taxonomy" id="3133970"/>
    <lineage>
        <taxon>Bacteria</taxon>
        <taxon>Pseudomonadati</taxon>
        <taxon>Pseudomonadota</taxon>
        <taxon>Alphaproteobacteria</taxon>
        <taxon>Hyphomicrobiales</taxon>
        <taxon>Methylobacteriaceae</taxon>
        <taxon>Hohaiivirga</taxon>
    </lineage>
</organism>
<feature type="domain" description="HAMP" evidence="13">
    <location>
        <begin position="183"/>
        <end position="236"/>
    </location>
</feature>
<evidence type="ECO:0000259" key="13">
    <source>
        <dbReference type="PROSITE" id="PS50885"/>
    </source>
</evidence>
<dbReference type="InterPro" id="IPR050428">
    <property type="entry name" value="TCS_sensor_his_kinase"/>
</dbReference>
<evidence type="ECO:0000313" key="14">
    <source>
        <dbReference type="EMBL" id="MEN3930441.1"/>
    </source>
</evidence>
<dbReference type="PANTHER" id="PTHR45436:SF8">
    <property type="entry name" value="HISTIDINE KINASE"/>
    <property type="match status" value="1"/>
</dbReference>
<accession>A0ABV0BJV9</accession>
<feature type="transmembrane region" description="Helical" evidence="11">
    <location>
        <begin position="17"/>
        <end position="36"/>
    </location>
</feature>
<dbReference type="InterPro" id="IPR036097">
    <property type="entry name" value="HisK_dim/P_sf"/>
</dbReference>
<keyword evidence="10 11" id="KW-0472">Membrane</keyword>
<feature type="domain" description="Histidine kinase" evidence="12">
    <location>
        <begin position="244"/>
        <end position="461"/>
    </location>
</feature>
<proteinExistence type="predicted"/>
<keyword evidence="6 11" id="KW-0812">Transmembrane</keyword>
<dbReference type="EMBL" id="JBBYXI010000002">
    <property type="protein sequence ID" value="MEN3930441.1"/>
    <property type="molecule type" value="Genomic_DNA"/>
</dbReference>
<protein>
    <recommendedName>
        <fullName evidence="3">histidine kinase</fullName>
        <ecNumber evidence="3">2.7.13.3</ecNumber>
    </recommendedName>
</protein>
<name>A0ABV0BJV9_9HYPH</name>
<comment type="caution">
    <text evidence="14">The sequence shown here is derived from an EMBL/GenBank/DDBJ whole genome shotgun (WGS) entry which is preliminary data.</text>
</comment>
<dbReference type="SUPFAM" id="SSF55874">
    <property type="entry name" value="ATPase domain of HSP90 chaperone/DNA topoisomerase II/histidine kinase"/>
    <property type="match status" value="1"/>
</dbReference>
<dbReference type="PANTHER" id="PTHR45436">
    <property type="entry name" value="SENSOR HISTIDINE KINASE YKOH"/>
    <property type="match status" value="1"/>
</dbReference>